<sequence length="460" mass="50908">MTTLADVLSQRSEESPDGLAVIDNGRSFTNRELYERVLRNNAELEEQGLAEGSTVLLQMSNSVATWVHLHSLIAKKCRIVPCASGLNDAERSAMRAQLTIHAELDAARLQLWEHYNTSCDTAEQDEACMYHFTSGSTDRPKICVRTIRQLMAEGASYVQTLRMTEADVVALALPLYHSYAFGFAFMGGVMSGAAVVLLDKFTPRQLIKELARHQATIVPLVPIMARSLSKLYLAEPVDLSFVRIMMVGAGPVTEELHQEIAGKYNVSISCNYGSTETGGIVSRLGSTRYRSAGKPMSGVRLSILNEHGEETAPFEEGHIWISSDSVMTGYLHEDEQPFNAEGYMPMGDLGFVDHEGYLFITGRTKAIANIGGKKVNPSVVVQRLLAYEKVEDAHVFARKKENGEDMLVAHVVPRFELTVQELIQYARTTMQDHQIPASIKLVGHIQRNEMGKIVKETVMG</sequence>
<keyword evidence="2 6" id="KW-0436">Ligase</keyword>
<dbReference type="EMBL" id="JAHZIJ010000013">
    <property type="protein sequence ID" value="MBW7476504.1"/>
    <property type="molecule type" value="Genomic_DNA"/>
</dbReference>
<reference evidence="6 7" key="1">
    <citation type="submission" date="2021-07" db="EMBL/GenBank/DDBJ databases">
        <title>Paenibacillus radiodurans sp. nov., isolated from the southeastern edge of Tengger Desert.</title>
        <authorList>
            <person name="Zhang G."/>
        </authorList>
    </citation>
    <scope>NUCLEOTIDE SEQUENCE [LARGE SCALE GENOMIC DNA]</scope>
    <source>
        <strain evidence="6 7">DT7-4</strain>
    </source>
</reference>
<proteinExistence type="inferred from homology"/>
<evidence type="ECO:0000259" key="4">
    <source>
        <dbReference type="Pfam" id="PF00501"/>
    </source>
</evidence>
<dbReference type="Pfam" id="PF00501">
    <property type="entry name" value="AMP-binding"/>
    <property type="match status" value="1"/>
</dbReference>
<feature type="domain" description="AMP-dependent synthetase/ligase" evidence="4">
    <location>
        <begin position="119"/>
        <end position="331"/>
    </location>
</feature>
<dbReference type="GO" id="GO:0016874">
    <property type="term" value="F:ligase activity"/>
    <property type="evidence" value="ECO:0007669"/>
    <property type="project" value="UniProtKB-KW"/>
</dbReference>
<organism evidence="6 7">
    <name type="scientific">Paenibacillus oenotherae</name>
    <dbReference type="NCBI Taxonomy" id="1435645"/>
    <lineage>
        <taxon>Bacteria</taxon>
        <taxon>Bacillati</taxon>
        <taxon>Bacillota</taxon>
        <taxon>Bacilli</taxon>
        <taxon>Bacillales</taxon>
        <taxon>Paenibacillaceae</taxon>
        <taxon>Paenibacillus</taxon>
    </lineage>
</organism>
<evidence type="ECO:0000256" key="1">
    <source>
        <dbReference type="ARBA" id="ARBA00006432"/>
    </source>
</evidence>
<accession>A0ABS7D979</accession>
<dbReference type="Gene3D" id="3.40.50.12780">
    <property type="entry name" value="N-terminal domain of ligase-like"/>
    <property type="match status" value="1"/>
</dbReference>
<evidence type="ECO:0000313" key="7">
    <source>
        <dbReference type="Proteomes" id="UP000812277"/>
    </source>
</evidence>
<gene>
    <name evidence="6" type="ORF">K0T92_17355</name>
</gene>
<dbReference type="RefSeq" id="WP_219873740.1">
    <property type="nucleotide sequence ID" value="NZ_JAHZIJ010000013.1"/>
</dbReference>
<dbReference type="InterPro" id="IPR045851">
    <property type="entry name" value="AMP-bd_C_sf"/>
</dbReference>
<keyword evidence="7" id="KW-1185">Reference proteome</keyword>
<evidence type="ECO:0000259" key="5">
    <source>
        <dbReference type="Pfam" id="PF13193"/>
    </source>
</evidence>
<evidence type="ECO:0000256" key="2">
    <source>
        <dbReference type="ARBA" id="ARBA00022598"/>
    </source>
</evidence>
<dbReference type="PANTHER" id="PTHR24096">
    <property type="entry name" value="LONG-CHAIN-FATTY-ACID--COA LIGASE"/>
    <property type="match status" value="1"/>
</dbReference>
<dbReference type="Proteomes" id="UP000812277">
    <property type="component" value="Unassembled WGS sequence"/>
</dbReference>
<keyword evidence="3" id="KW-0812">Transmembrane</keyword>
<dbReference type="InterPro" id="IPR042099">
    <property type="entry name" value="ANL_N_sf"/>
</dbReference>
<dbReference type="SUPFAM" id="SSF56801">
    <property type="entry name" value="Acetyl-CoA synthetase-like"/>
    <property type="match status" value="1"/>
</dbReference>
<keyword evidence="3" id="KW-0472">Membrane</keyword>
<keyword evidence="3" id="KW-1133">Transmembrane helix</keyword>
<name>A0ABS7D979_9BACL</name>
<dbReference type="Pfam" id="PF13193">
    <property type="entry name" value="AMP-binding_C"/>
    <property type="match status" value="1"/>
</dbReference>
<evidence type="ECO:0000313" key="6">
    <source>
        <dbReference type="EMBL" id="MBW7476504.1"/>
    </source>
</evidence>
<dbReference type="CDD" id="cd04433">
    <property type="entry name" value="AFD_class_I"/>
    <property type="match status" value="1"/>
</dbReference>
<dbReference type="InterPro" id="IPR000873">
    <property type="entry name" value="AMP-dep_synth/lig_dom"/>
</dbReference>
<comment type="caution">
    <text evidence="6">The sequence shown here is derived from an EMBL/GenBank/DDBJ whole genome shotgun (WGS) entry which is preliminary data.</text>
</comment>
<comment type="similarity">
    <text evidence="1">Belongs to the ATP-dependent AMP-binding enzyme family.</text>
</comment>
<protein>
    <submittedName>
        <fullName evidence="6">Long-chain fatty acid--CoA ligase</fullName>
    </submittedName>
</protein>
<dbReference type="Gene3D" id="3.30.300.30">
    <property type="match status" value="1"/>
</dbReference>
<dbReference type="InterPro" id="IPR025110">
    <property type="entry name" value="AMP-bd_C"/>
</dbReference>
<evidence type="ECO:0000256" key="3">
    <source>
        <dbReference type="SAM" id="Phobius"/>
    </source>
</evidence>
<feature type="domain" description="AMP-binding enzyme C-terminal" evidence="5">
    <location>
        <begin position="384"/>
        <end position="452"/>
    </location>
</feature>
<dbReference type="PANTHER" id="PTHR24096:SF149">
    <property type="entry name" value="AMP-BINDING DOMAIN-CONTAINING PROTEIN-RELATED"/>
    <property type="match status" value="1"/>
</dbReference>
<feature type="transmembrane region" description="Helical" evidence="3">
    <location>
        <begin position="179"/>
        <end position="198"/>
    </location>
</feature>